<keyword evidence="1 4" id="KW-0808">Transferase</keyword>
<protein>
    <submittedName>
        <fullName evidence="4">N-acetylglutamate synthase-like GNAT family acetyltransferase</fullName>
    </submittedName>
</protein>
<evidence type="ECO:0000256" key="2">
    <source>
        <dbReference type="ARBA" id="ARBA00023315"/>
    </source>
</evidence>
<dbReference type="InterPro" id="IPR016181">
    <property type="entry name" value="Acyl_CoA_acyltransferase"/>
</dbReference>
<reference evidence="4 5" key="1">
    <citation type="submission" date="2017-11" db="EMBL/GenBank/DDBJ databases">
        <title>Genomic Encyclopedia of Archaeal and Bacterial Type Strains, Phase II (KMG-II): From Individual Species to Whole Genera.</title>
        <authorList>
            <person name="Goeker M."/>
        </authorList>
    </citation>
    <scope>NUCLEOTIDE SEQUENCE [LARGE SCALE GENOMIC DNA]</scope>
    <source>
        <strain evidence="4 5">DSM 27393</strain>
    </source>
</reference>
<dbReference type="Pfam" id="PF13508">
    <property type="entry name" value="Acetyltransf_7"/>
    <property type="match status" value="1"/>
</dbReference>
<name>A0A2M9CKD6_9MICO</name>
<organism evidence="4 5">
    <name type="scientific">Diaminobutyricimonas aerilata</name>
    <dbReference type="NCBI Taxonomy" id="1162967"/>
    <lineage>
        <taxon>Bacteria</taxon>
        <taxon>Bacillati</taxon>
        <taxon>Actinomycetota</taxon>
        <taxon>Actinomycetes</taxon>
        <taxon>Micrococcales</taxon>
        <taxon>Microbacteriaceae</taxon>
        <taxon>Diaminobutyricimonas</taxon>
    </lineage>
</organism>
<evidence type="ECO:0000256" key="1">
    <source>
        <dbReference type="ARBA" id="ARBA00022679"/>
    </source>
</evidence>
<sequence length="141" mass="15940">MLIRPARREDSDALFGLLAQLATSYSPERPAFDETIEAVFGRAADDTLLYVVEDDEHVVRGYALCTVTRLFYTNGPSAQLHELVVDTESRGRDYGTHLVRAIEQECERRGVRQLTVASRRAGGFYDRLGYSSTAEFLKRTF</sequence>
<comment type="caution">
    <text evidence="4">The sequence shown here is derived from an EMBL/GenBank/DDBJ whole genome shotgun (WGS) entry which is preliminary data.</text>
</comment>
<proteinExistence type="predicted"/>
<keyword evidence="5" id="KW-1185">Reference proteome</keyword>
<dbReference type="PANTHER" id="PTHR43877:SF1">
    <property type="entry name" value="ACETYLTRANSFERASE"/>
    <property type="match status" value="1"/>
</dbReference>
<feature type="domain" description="N-acetyltransferase" evidence="3">
    <location>
        <begin position="1"/>
        <end position="141"/>
    </location>
</feature>
<keyword evidence="2" id="KW-0012">Acyltransferase</keyword>
<dbReference type="RefSeq" id="WP_100364564.1">
    <property type="nucleotide sequence ID" value="NZ_PGFF01000001.1"/>
</dbReference>
<dbReference type="InterPro" id="IPR000182">
    <property type="entry name" value="GNAT_dom"/>
</dbReference>
<dbReference type="GO" id="GO:0016747">
    <property type="term" value="F:acyltransferase activity, transferring groups other than amino-acyl groups"/>
    <property type="evidence" value="ECO:0007669"/>
    <property type="project" value="InterPro"/>
</dbReference>
<dbReference type="PANTHER" id="PTHR43877">
    <property type="entry name" value="AMINOALKYLPHOSPHONATE N-ACETYLTRANSFERASE-RELATED-RELATED"/>
    <property type="match status" value="1"/>
</dbReference>
<evidence type="ECO:0000259" key="3">
    <source>
        <dbReference type="PROSITE" id="PS51186"/>
    </source>
</evidence>
<dbReference type="SUPFAM" id="SSF55729">
    <property type="entry name" value="Acyl-CoA N-acyltransferases (Nat)"/>
    <property type="match status" value="1"/>
</dbReference>
<dbReference type="OrthoDB" id="9789603at2"/>
<dbReference type="PROSITE" id="PS51186">
    <property type="entry name" value="GNAT"/>
    <property type="match status" value="1"/>
</dbReference>
<evidence type="ECO:0000313" key="5">
    <source>
        <dbReference type="Proteomes" id="UP000228758"/>
    </source>
</evidence>
<dbReference type="CDD" id="cd04301">
    <property type="entry name" value="NAT_SF"/>
    <property type="match status" value="1"/>
</dbReference>
<accession>A0A2M9CKD6</accession>
<dbReference type="EMBL" id="PGFF01000001">
    <property type="protein sequence ID" value="PJJ72365.1"/>
    <property type="molecule type" value="Genomic_DNA"/>
</dbReference>
<dbReference type="AlphaFoldDB" id="A0A2M9CKD6"/>
<gene>
    <name evidence="4" type="ORF">CLV46_1936</name>
</gene>
<dbReference type="Gene3D" id="3.40.630.30">
    <property type="match status" value="1"/>
</dbReference>
<dbReference type="Proteomes" id="UP000228758">
    <property type="component" value="Unassembled WGS sequence"/>
</dbReference>
<evidence type="ECO:0000313" key="4">
    <source>
        <dbReference type="EMBL" id="PJJ72365.1"/>
    </source>
</evidence>
<dbReference type="InterPro" id="IPR050832">
    <property type="entry name" value="Bact_Acetyltransf"/>
</dbReference>